<evidence type="ECO:0000256" key="6">
    <source>
        <dbReference type="ARBA" id="ARBA00022729"/>
    </source>
</evidence>
<dbReference type="AlphaFoldDB" id="A0A8X6WLX6"/>
<dbReference type="InterPro" id="IPR035957">
    <property type="entry name" value="Crust_neurohorm_sf"/>
</dbReference>
<sequence>MNFVTIVLSLAALSTTISVHAYEDVERSYLELGCLDIFDKTMLARMEFACEECFRTSDQITSCRNYRFCRSISKTILEGIRKILKMNFVTIVFSLAAILATVCVQADRNVKRSFSDLGCMGVFDKAKFARLDRVCEECYQLFRESDVLTSCRSNCFKNDYFMKCVDALLLRKDQKALDYMVNHLYGR</sequence>
<dbReference type="PRINTS" id="PR00550">
    <property type="entry name" value="HYPRGLYCEMIC"/>
</dbReference>
<keyword evidence="7 8" id="KW-1015">Disulfide bond</keyword>
<evidence type="ECO:0000313" key="10">
    <source>
        <dbReference type="EMBL" id="GFY37603.1"/>
    </source>
</evidence>
<keyword evidence="4" id="KW-0964">Secreted</keyword>
<dbReference type="Proteomes" id="UP000886998">
    <property type="component" value="Unassembled WGS sequence"/>
</dbReference>
<dbReference type="PROSITE" id="PS01250">
    <property type="entry name" value="CHH_MIH_GIH"/>
    <property type="match status" value="1"/>
</dbReference>
<keyword evidence="5" id="KW-0372">Hormone</keyword>
<comment type="similarity">
    <text evidence="3">Belongs to the arthropod CHH/MIH/GIH/VIH hormone family.</text>
</comment>
<dbReference type="Gene3D" id="1.10.2010.10">
    <property type="entry name" value="Crustacean CHH/MIH/GIH neurohormone"/>
    <property type="match status" value="1"/>
</dbReference>
<dbReference type="EMBL" id="BMAV01000381">
    <property type="protein sequence ID" value="GFY37603.1"/>
    <property type="molecule type" value="Genomic_DNA"/>
</dbReference>
<evidence type="ECO:0000256" key="3">
    <source>
        <dbReference type="ARBA" id="ARBA00005447"/>
    </source>
</evidence>
<feature type="signal peptide" evidence="9">
    <location>
        <begin position="1"/>
        <end position="21"/>
    </location>
</feature>
<comment type="caution">
    <text evidence="10">The sequence shown here is derived from an EMBL/GenBank/DDBJ whole genome shotgun (WGS) entry which is preliminary data.</text>
</comment>
<accession>A0A8X6WLX6</accession>
<evidence type="ECO:0000256" key="8">
    <source>
        <dbReference type="PIRSR" id="PIRSR631098-51"/>
    </source>
</evidence>
<comment type="subcellular location">
    <subcellularLocation>
        <location evidence="2">Secreted</location>
    </subcellularLocation>
</comment>
<gene>
    <name evidence="10" type="ORF">TNIN_32762</name>
</gene>
<dbReference type="InterPro" id="IPR031098">
    <property type="entry name" value="Crust_neurohorm"/>
</dbReference>
<name>A0A8X6WLX6_9ARAC</name>
<feature type="disulfide bond" evidence="8">
    <location>
        <begin position="135"/>
        <end position="151"/>
    </location>
</feature>
<dbReference type="InterPro" id="IPR001166">
    <property type="entry name" value="Hyperglycemic"/>
</dbReference>
<evidence type="ECO:0000256" key="5">
    <source>
        <dbReference type="ARBA" id="ARBA00022702"/>
    </source>
</evidence>
<dbReference type="PANTHER" id="PTHR35981:SF2">
    <property type="entry name" value="ION TRANSPORT PEPTIDE, ISOFORM C"/>
    <property type="match status" value="1"/>
</dbReference>
<feature type="disulfide bond" evidence="8">
    <location>
        <begin position="138"/>
        <end position="164"/>
    </location>
</feature>
<evidence type="ECO:0000256" key="7">
    <source>
        <dbReference type="ARBA" id="ARBA00023157"/>
    </source>
</evidence>
<dbReference type="Pfam" id="PF01147">
    <property type="entry name" value="Crust_neurohorm"/>
    <property type="match status" value="1"/>
</dbReference>
<dbReference type="SUPFAM" id="SSF81778">
    <property type="entry name" value="Crustacean CHH/MIH/GIH neurohormone"/>
    <property type="match status" value="1"/>
</dbReference>
<dbReference type="GO" id="GO:0005576">
    <property type="term" value="C:extracellular region"/>
    <property type="evidence" value="ECO:0007669"/>
    <property type="project" value="UniProtKB-SubCell"/>
</dbReference>
<dbReference type="GO" id="GO:0005184">
    <property type="term" value="F:neuropeptide hormone activity"/>
    <property type="evidence" value="ECO:0007669"/>
    <property type="project" value="InterPro"/>
</dbReference>
<evidence type="ECO:0000256" key="9">
    <source>
        <dbReference type="SAM" id="SignalP"/>
    </source>
</evidence>
<dbReference type="GO" id="GO:0007623">
    <property type="term" value="P:circadian rhythm"/>
    <property type="evidence" value="ECO:0007669"/>
    <property type="project" value="TreeGrafter"/>
</dbReference>
<evidence type="ECO:0000313" key="11">
    <source>
        <dbReference type="Proteomes" id="UP000886998"/>
    </source>
</evidence>
<evidence type="ECO:0000256" key="4">
    <source>
        <dbReference type="ARBA" id="ARBA00022525"/>
    </source>
</evidence>
<keyword evidence="11" id="KW-1185">Reference proteome</keyword>
<evidence type="ECO:0000256" key="2">
    <source>
        <dbReference type="ARBA" id="ARBA00004613"/>
    </source>
</evidence>
<protein>
    <submittedName>
        <fullName evidence="10">Ion transport peptide-like</fullName>
    </submittedName>
</protein>
<proteinExistence type="inferred from homology"/>
<evidence type="ECO:0000256" key="1">
    <source>
        <dbReference type="ARBA" id="ARBA00003845"/>
    </source>
</evidence>
<dbReference type="PANTHER" id="PTHR35981">
    <property type="entry name" value="ION TRANSPORT PEPTIDE, ISOFORM C"/>
    <property type="match status" value="1"/>
</dbReference>
<reference evidence="10" key="1">
    <citation type="submission" date="2020-08" db="EMBL/GenBank/DDBJ databases">
        <title>Multicomponent nature underlies the extraordinary mechanical properties of spider dragline silk.</title>
        <authorList>
            <person name="Kono N."/>
            <person name="Nakamura H."/>
            <person name="Mori M."/>
            <person name="Yoshida Y."/>
            <person name="Ohtoshi R."/>
            <person name="Malay A.D."/>
            <person name="Moran D.A.P."/>
            <person name="Tomita M."/>
            <person name="Numata K."/>
            <person name="Arakawa K."/>
        </authorList>
    </citation>
    <scope>NUCLEOTIDE SEQUENCE</scope>
</reference>
<comment type="function">
    <text evidence="1">May increase the toxicity of alpha-latrotoxin and/or other venom components. Is non-toxic to mice and to the cockroach Periplaneta americana.</text>
</comment>
<feature type="chain" id="PRO_5036481778" evidence="9">
    <location>
        <begin position="22"/>
        <end position="187"/>
    </location>
</feature>
<organism evidence="10 11">
    <name type="scientific">Trichonephila inaurata madagascariensis</name>
    <dbReference type="NCBI Taxonomy" id="2747483"/>
    <lineage>
        <taxon>Eukaryota</taxon>
        <taxon>Metazoa</taxon>
        <taxon>Ecdysozoa</taxon>
        <taxon>Arthropoda</taxon>
        <taxon>Chelicerata</taxon>
        <taxon>Arachnida</taxon>
        <taxon>Araneae</taxon>
        <taxon>Araneomorphae</taxon>
        <taxon>Entelegynae</taxon>
        <taxon>Araneoidea</taxon>
        <taxon>Nephilidae</taxon>
        <taxon>Trichonephila</taxon>
        <taxon>Trichonephila inaurata</taxon>
    </lineage>
</organism>
<dbReference type="OrthoDB" id="6365952at2759"/>
<keyword evidence="6 9" id="KW-0732">Signal</keyword>
<dbReference type="InterPro" id="IPR018251">
    <property type="entry name" value="Crust_neurhormone_CS"/>
</dbReference>
<feature type="disulfide bond" evidence="8">
    <location>
        <begin position="119"/>
        <end position="155"/>
    </location>
</feature>